<comment type="caution">
    <text evidence="2">The sequence shown here is derived from an EMBL/GenBank/DDBJ whole genome shotgun (WGS) entry which is preliminary data.</text>
</comment>
<name>A0A7W7HMI4_9ACTN</name>
<accession>A0A7W7HMI4</accession>
<dbReference type="Proteomes" id="UP000590511">
    <property type="component" value="Unassembled WGS sequence"/>
</dbReference>
<evidence type="ECO:0000313" key="2">
    <source>
        <dbReference type="EMBL" id="MBB4753224.1"/>
    </source>
</evidence>
<evidence type="ECO:0000313" key="4">
    <source>
        <dbReference type="Proteomes" id="UP000631312"/>
    </source>
</evidence>
<dbReference type="EMBL" id="JACHNC010000001">
    <property type="protein sequence ID" value="MBB4753224.1"/>
    <property type="molecule type" value="Genomic_DNA"/>
</dbReference>
<dbReference type="Proteomes" id="UP000631312">
    <property type="component" value="Unassembled WGS sequence"/>
</dbReference>
<proteinExistence type="predicted"/>
<evidence type="ECO:0000313" key="1">
    <source>
        <dbReference type="EMBL" id="GIE42914.1"/>
    </source>
</evidence>
<gene>
    <name evidence="1" type="ORF">Alo02nite_58120</name>
    <name evidence="2" type="ORF">BJ964_007385</name>
</gene>
<sequence>MGRDLLGFFSWLQGHEIWFIAITACTLLPACLHRLERLCIFVLAFWSRKPGTRHFARKVYKVMLRADRHGRHETLANSSVAEAKKSGNPTSKRS</sequence>
<evidence type="ECO:0000313" key="3">
    <source>
        <dbReference type="Proteomes" id="UP000590511"/>
    </source>
</evidence>
<dbReference type="EMBL" id="BOMP01000099">
    <property type="protein sequence ID" value="GIE42914.1"/>
    <property type="molecule type" value="Genomic_DNA"/>
</dbReference>
<organism evidence="2 3">
    <name type="scientific">Actinoplanes lobatus</name>
    <dbReference type="NCBI Taxonomy" id="113568"/>
    <lineage>
        <taxon>Bacteria</taxon>
        <taxon>Bacillati</taxon>
        <taxon>Actinomycetota</taxon>
        <taxon>Actinomycetes</taxon>
        <taxon>Micromonosporales</taxon>
        <taxon>Micromonosporaceae</taxon>
        <taxon>Actinoplanes</taxon>
    </lineage>
</organism>
<dbReference type="AlphaFoldDB" id="A0A7W7HMI4"/>
<protein>
    <submittedName>
        <fullName evidence="2">Uncharacterized protein</fullName>
    </submittedName>
</protein>
<keyword evidence="4" id="KW-1185">Reference proteome</keyword>
<reference evidence="2 3" key="1">
    <citation type="submission" date="2020-08" db="EMBL/GenBank/DDBJ databases">
        <title>Sequencing the genomes of 1000 actinobacteria strains.</title>
        <authorList>
            <person name="Klenk H.-P."/>
        </authorList>
    </citation>
    <scope>NUCLEOTIDE SEQUENCE [LARGE SCALE GENOMIC DNA]</scope>
    <source>
        <strain evidence="2 3">DSM 43150</strain>
    </source>
</reference>
<reference evidence="1 4" key="2">
    <citation type="submission" date="2021-01" db="EMBL/GenBank/DDBJ databases">
        <title>Whole genome shotgun sequence of Actinoplanes lobatus NBRC 12513.</title>
        <authorList>
            <person name="Komaki H."/>
            <person name="Tamura T."/>
        </authorList>
    </citation>
    <scope>NUCLEOTIDE SEQUENCE [LARGE SCALE GENOMIC DNA]</scope>
    <source>
        <strain evidence="1 4">NBRC 12513</strain>
    </source>
</reference>